<feature type="signal peptide" evidence="9">
    <location>
        <begin position="1"/>
        <end position="23"/>
    </location>
</feature>
<dbReference type="PANTHER" id="PTHR34296:SF2">
    <property type="entry name" value="ABC TRANSPORTER GUANOSINE-BINDING PROTEIN NUPN"/>
    <property type="match status" value="1"/>
</dbReference>
<organism evidence="11 12">
    <name type="scientific">Gracilinema caldarium (strain ATCC 51460 / DSM 7334 / H1)</name>
    <name type="common">Treponema caldarium</name>
    <dbReference type="NCBI Taxonomy" id="744872"/>
    <lineage>
        <taxon>Bacteria</taxon>
        <taxon>Pseudomonadati</taxon>
        <taxon>Spirochaetota</taxon>
        <taxon>Spirochaetia</taxon>
        <taxon>Spirochaetales</taxon>
        <taxon>Breznakiellaceae</taxon>
        <taxon>Gracilinema</taxon>
    </lineage>
</organism>
<dbReference type="Gene3D" id="3.40.50.2300">
    <property type="match status" value="2"/>
</dbReference>
<dbReference type="GO" id="GO:0005886">
    <property type="term" value="C:plasma membrane"/>
    <property type="evidence" value="ECO:0007669"/>
    <property type="project" value="UniProtKB-SubCell"/>
</dbReference>
<evidence type="ECO:0000256" key="8">
    <source>
        <dbReference type="ARBA" id="ARBA00023288"/>
    </source>
</evidence>
<evidence type="ECO:0000256" key="6">
    <source>
        <dbReference type="ARBA" id="ARBA00023136"/>
    </source>
</evidence>
<dbReference type="SUPFAM" id="SSF53822">
    <property type="entry name" value="Periplasmic binding protein-like I"/>
    <property type="match status" value="1"/>
</dbReference>
<feature type="domain" description="ABC transporter substrate-binding protein PnrA-like" evidence="10">
    <location>
        <begin position="42"/>
        <end position="351"/>
    </location>
</feature>
<evidence type="ECO:0000256" key="5">
    <source>
        <dbReference type="ARBA" id="ARBA00022729"/>
    </source>
</evidence>
<evidence type="ECO:0000256" key="4">
    <source>
        <dbReference type="ARBA" id="ARBA00022475"/>
    </source>
</evidence>
<proteinExistence type="inferred from homology"/>
<evidence type="ECO:0000256" key="3">
    <source>
        <dbReference type="ARBA" id="ARBA00022448"/>
    </source>
</evidence>
<protein>
    <submittedName>
        <fullName evidence="11">Basic membrane lipoprotein</fullName>
    </submittedName>
</protein>
<keyword evidence="8 11" id="KW-0449">Lipoprotein</keyword>
<evidence type="ECO:0000313" key="12">
    <source>
        <dbReference type="Proteomes" id="UP000000503"/>
    </source>
</evidence>
<dbReference type="AlphaFoldDB" id="F8EYW4"/>
<keyword evidence="4" id="KW-1003">Cell membrane</keyword>
<evidence type="ECO:0000313" key="11">
    <source>
        <dbReference type="EMBL" id="AEJ18910.1"/>
    </source>
</evidence>
<sequence>MMKKSVIAALVAVAALAFIGCNAKKAAPAASAEKPAVTVRLLTDATGIDDKSFNAAAWRGILEFYGDTWENQSQKGKAYDVVTAQTQDLYIPNLKQASDEKYDLIVVTGFTWSDALGEVAPKYPDQKYMIVDVDWVNAPNVMQVTFSEHEGSYLVGVAAALKAKADGIKNPKFGFIGGIPGPVITKFEVGYVQGIKSVLPDAQIVDYYANDWGKPELAKAQAKNWYDSGVYAIFSAAGGTGNGTIAQAKEYRSQGKNVWAIGVDSDQHDDGLYAEGKSAVLTSMLKRVETATKYGLDAVKNGTFTGNVVVLDIKAGGVGFSTKNAELGADIVNQVEAVRSKIVAGEIKVAATYAEAKQIPGFPANLQAKDSQ</sequence>
<dbReference type="EMBL" id="CP002868">
    <property type="protein sequence ID" value="AEJ18910.1"/>
    <property type="molecule type" value="Genomic_DNA"/>
</dbReference>
<keyword evidence="6" id="KW-0472">Membrane</keyword>
<dbReference type="STRING" id="744872.Spica_0756"/>
<keyword evidence="5 9" id="KW-0732">Signal</keyword>
<evidence type="ECO:0000256" key="7">
    <source>
        <dbReference type="ARBA" id="ARBA00023139"/>
    </source>
</evidence>
<dbReference type="InterPro" id="IPR028082">
    <property type="entry name" value="Peripla_BP_I"/>
</dbReference>
<dbReference type="Pfam" id="PF02608">
    <property type="entry name" value="Bmp"/>
    <property type="match status" value="1"/>
</dbReference>
<comment type="similarity">
    <text evidence="2">Belongs to the BMP lipoprotein family.</text>
</comment>
<dbReference type="InterPro" id="IPR003760">
    <property type="entry name" value="PnrA-like"/>
</dbReference>
<dbReference type="RefSeq" id="WP_013968221.1">
    <property type="nucleotide sequence ID" value="NC_015732.1"/>
</dbReference>
<feature type="chain" id="PRO_5003370171" evidence="9">
    <location>
        <begin position="24"/>
        <end position="372"/>
    </location>
</feature>
<evidence type="ECO:0000256" key="2">
    <source>
        <dbReference type="ARBA" id="ARBA00008610"/>
    </source>
</evidence>
<dbReference type="CDD" id="cd06354">
    <property type="entry name" value="PBP1_PrnA-like"/>
    <property type="match status" value="1"/>
</dbReference>
<evidence type="ECO:0000256" key="9">
    <source>
        <dbReference type="SAM" id="SignalP"/>
    </source>
</evidence>
<evidence type="ECO:0000259" key="10">
    <source>
        <dbReference type="Pfam" id="PF02608"/>
    </source>
</evidence>
<dbReference type="Proteomes" id="UP000000503">
    <property type="component" value="Chromosome"/>
</dbReference>
<keyword evidence="7" id="KW-0564">Palmitate</keyword>
<comment type="subcellular location">
    <subcellularLocation>
        <location evidence="1">Cell membrane</location>
        <topology evidence="1">Lipid-anchor</topology>
    </subcellularLocation>
</comment>
<dbReference type="PANTHER" id="PTHR34296">
    <property type="entry name" value="TRANSCRIPTIONAL ACTIVATOR PROTEIN MED"/>
    <property type="match status" value="1"/>
</dbReference>
<dbReference type="HOGENOM" id="CLU_038813_0_0_12"/>
<name>F8EYW4_GRAC1</name>
<dbReference type="KEGG" id="scd:Spica_0756"/>
<dbReference type="eggNOG" id="COG1744">
    <property type="taxonomic scope" value="Bacteria"/>
</dbReference>
<keyword evidence="3" id="KW-0813">Transport</keyword>
<dbReference type="PROSITE" id="PS51257">
    <property type="entry name" value="PROKAR_LIPOPROTEIN"/>
    <property type="match status" value="1"/>
</dbReference>
<gene>
    <name evidence="11" type="ordered locus">Spica_0756</name>
</gene>
<evidence type="ECO:0000256" key="1">
    <source>
        <dbReference type="ARBA" id="ARBA00004193"/>
    </source>
</evidence>
<reference evidence="12" key="1">
    <citation type="journal article" date="2013" name="Stand. Genomic Sci.">
        <title>Genome sequence of the thermophilic fresh-water bacterium Spirochaeta caldaria type strain (H1(T)), reclassification of Spirochaeta caldaria, Spirochaeta stenostrepta, and Spirochaeta zuelzerae in the genus Treponema as Treponema caldaria comb. nov., Treponema stenostrepta comb. nov., and Treponema zuelzerae comb. nov., and emendation of the genus Treponema.</title>
        <authorList>
            <person name="Abt B."/>
            <person name="Goker M."/>
            <person name="Scheuner C."/>
            <person name="Han C."/>
            <person name="Lu M."/>
            <person name="Misra M."/>
            <person name="Lapidus A."/>
            <person name="Nolan M."/>
            <person name="Lucas S."/>
            <person name="Hammon N."/>
            <person name="Deshpande S."/>
            <person name="Cheng J.F."/>
            <person name="Tapia R."/>
            <person name="Goodwin L.A."/>
            <person name="Pitluck S."/>
            <person name="Liolios K."/>
            <person name="Pagani I."/>
            <person name="Ivanova N."/>
            <person name="Mavromatis K."/>
            <person name="Mikhailova N."/>
            <person name="Huntemann M."/>
            <person name="Pati A."/>
            <person name="Chen A."/>
            <person name="Palaniappan K."/>
            <person name="Land M."/>
            <person name="Hauser L."/>
            <person name="Jeffries C.D."/>
            <person name="Rohde M."/>
            <person name="Spring S."/>
            <person name="Gronow S."/>
            <person name="Detter J.C."/>
            <person name="Bristow J."/>
            <person name="Eisen J.A."/>
            <person name="Markowitz V."/>
            <person name="Hugenholtz P."/>
            <person name="Kyrpides N.C."/>
            <person name="Woyke T."/>
            <person name="Klenk H.P."/>
        </authorList>
    </citation>
    <scope>NUCLEOTIDE SEQUENCE</scope>
    <source>
        <strain evidence="12">ATCC 51460 / DSM 7334 / H1</strain>
    </source>
</reference>
<keyword evidence="12" id="KW-1185">Reference proteome</keyword>
<accession>F8EYW4</accession>
<dbReference type="InterPro" id="IPR050957">
    <property type="entry name" value="BMP_lipoprotein"/>
</dbReference>